<evidence type="ECO:0000256" key="19">
    <source>
        <dbReference type="ARBA" id="ARBA00049360"/>
    </source>
</evidence>
<feature type="coiled-coil region" evidence="22">
    <location>
        <begin position="419"/>
        <end position="631"/>
    </location>
</feature>
<keyword evidence="6" id="KW-0158">Chromosome</keyword>
<dbReference type="Pfam" id="PF04423">
    <property type="entry name" value="Rad50_zn_hook"/>
    <property type="match status" value="1"/>
</dbReference>
<dbReference type="GO" id="GO:0005524">
    <property type="term" value="F:ATP binding"/>
    <property type="evidence" value="ECO:0007669"/>
    <property type="project" value="UniProtKB-KW"/>
</dbReference>
<keyword evidence="14" id="KW-0779">Telomere</keyword>
<evidence type="ECO:0000313" key="24">
    <source>
        <dbReference type="Ensembl" id="ENSEASP00005026139.1"/>
    </source>
</evidence>
<dbReference type="SUPFAM" id="SSF75712">
    <property type="entry name" value="Rad50 coiled-coil Zn hook"/>
    <property type="match status" value="1"/>
</dbReference>
<keyword evidence="9" id="KW-0227">DNA damage</keyword>
<comment type="subunit">
    <text evidence="20">Component of the MRN complex composed of two heterodimers RAD50 and MRE11 associated with a single NBN. The MRN complexes dimerize on DNA to form joined MRN-MRN oligomers required for DNA double-strand break repair. As part of the MRN complex, interacts with MCM8 and MCM9; the interaction recruits the complex to DNA repair sites. Component of the BASC complex, at least composed of BRCA1, MSH2, MSH6, MLH1, ATM, BLM, RAD50, MRE11 and NBN. Found in a complex with TERF2. Interacts with RINT1. Interacts with BRCA1 via its N-terminal domain. Interacts with DCLRE1C/Artemis. Interacts with MRNIP. Interacts with CYREN (via XLF motif). Interacts with C1QBP and MRE11; interaction takes place in absence of DNA damage to form the MRC (MRE11-RAD50-C1QBP) complex that inhibits the activity of MRE11.</text>
</comment>
<dbReference type="GO" id="GO:0051880">
    <property type="term" value="F:G-quadruplex DNA binding"/>
    <property type="evidence" value="ECO:0007669"/>
    <property type="project" value="TreeGrafter"/>
</dbReference>
<evidence type="ECO:0000256" key="10">
    <source>
        <dbReference type="ARBA" id="ARBA00022801"/>
    </source>
</evidence>
<dbReference type="PANTHER" id="PTHR18867:SF12">
    <property type="entry name" value="DNA REPAIR PROTEIN RAD50"/>
    <property type="match status" value="1"/>
</dbReference>
<proteinExistence type="inferred from homology"/>
<sequence>MSRIEKMSILGVRSFGIEDKDKQIITFFSPLTILVGPNGAGKTTIIECLKYICTGDFPPGTKGNTFVHDPKVAQETDVRAQIRLQFRDVNGELIAVQRSMVCTQKSKKTEFKTLEGVITRTKHGEKVSLSSKCAEIDREMISSLGVSKSVLNNVIFCHQEESNWPLSEGKALKQKFDEIFSATRYIKALETLRQVRQTQGQKVKECQTELKYLKQNKEKACEIRDQITSKEAQLTSSKEIVKSYENELDPLKNRLKEIEQNLSKIMRLDNEIKALDSRKKQMEKDNSELEQKMEKVFQGTDEQLNDLYHNHQRTVREKERRLVDCQREVEKLNKESGLLNREKSELLVEQGRTKSLLSFFILEYYTLLSPLSLRNSKSFRSSVPNDFAEKESLKQKQIDEIRDKKTGLGRIIELKSEILTKKQNELKNVKYELQQLEGSSDRILELDQELTKAERELSKAEKNSNVEMLKTEVISLQNEKADLDRTLRKLDQEMEQLNHHTTTRTQMEMLTKDKADKDEQIRKIKSRHSDELTSLLGYFPNKKQLEDWLHSKSKEINQTRDRLARLNKELASAEQNKNHINIEIKRKEEQLSSYEDKLFDVCGSQDFDSDLDRLKEEIEKSSKQRAMLAGATAVYSQFITQLTDENQSCCPVCQRVFQTEAELQEVISDLQSKLRLAPDKLKSTESELKKKEKRRDEMLGLVPVRQSIIDLKEKEIPELRNKLQNVNRDIQRLKNDVEEQETLLGVIMPEEESAKVCLTDVSIMERFQMELKDVERKIAQQAAKLQGLDLDRTVQQVNQEKQEKQHKLDTVSSKIELNRKFIQDQQEQIQYLKSITNELKSEKLQISTNLQRRQQLEEQTVELSTEVQSLYREIKDAKEQVSPLETTLEKFQQEKEELINKKNSSNKIQKEDELNKVIAQLSECEKHKEKINTDMRIMRQDIDTQKIQERWLQDNLTLRKRNEELKEVEEERKHHLKEMGQMQVLQMKNEHQELEEKIDNVKRNHSLAIGRQKGYEEEIIHFKKELREPQFRDAEEKYREMMIVMRTTELVNKDLDIYYKTLDQAIMKFHSMKMEEINKIIRDLWRSTYRGQDIEYIEIRSDADENVSAADKRRNYNYRVVMLKGDTALDMRGRCSAGQKVLASLIIRLALAETFCLNCGILALDEPTTNLDRENIESLAHALVEIIKSRSQQRNFQLLVITHDEDFVELLGRSEYVEKFYRIKKNIDQCSEIVKCSVSSLGSYVH</sequence>
<feature type="binding site" evidence="21">
    <location>
        <position position="653"/>
    </location>
    <ligand>
        <name>Zn(2+)</name>
        <dbReference type="ChEBI" id="CHEBI:29105"/>
    </ligand>
</feature>
<keyword evidence="7 21" id="KW-0479">Metal-binding</keyword>
<feature type="binding site" evidence="21">
    <location>
        <position position="650"/>
    </location>
    <ligand>
        <name>Zn(2+)</name>
        <dbReference type="ChEBI" id="CHEBI:29105"/>
    </ligand>
</feature>
<dbReference type="GO" id="GO:0000781">
    <property type="term" value="C:chromosome, telomeric region"/>
    <property type="evidence" value="ECO:0007669"/>
    <property type="project" value="UniProtKB-SubCell"/>
</dbReference>
<dbReference type="GO" id="GO:0030870">
    <property type="term" value="C:Mre11 complex"/>
    <property type="evidence" value="ECO:0007669"/>
    <property type="project" value="InterPro"/>
</dbReference>
<evidence type="ECO:0000256" key="1">
    <source>
        <dbReference type="ARBA" id="ARBA00001947"/>
    </source>
</evidence>
<name>A0A8C4MG05_EQUAS</name>
<dbReference type="Pfam" id="PF13558">
    <property type="entry name" value="SbcC_Walker_B"/>
    <property type="match status" value="1"/>
</dbReference>
<evidence type="ECO:0000256" key="13">
    <source>
        <dbReference type="ARBA" id="ARBA00022842"/>
    </source>
</evidence>
<feature type="coiled-coil region" evidence="22">
    <location>
        <begin position="681"/>
        <end position="814"/>
    </location>
</feature>
<comment type="cofactor">
    <cofactor evidence="1">
        <name>Zn(2+)</name>
        <dbReference type="ChEBI" id="CHEBI:29105"/>
    </cofactor>
</comment>
<keyword evidence="13" id="KW-0460">Magnesium</keyword>
<evidence type="ECO:0000256" key="5">
    <source>
        <dbReference type="ARBA" id="ARBA00017893"/>
    </source>
</evidence>
<dbReference type="InterPro" id="IPR027417">
    <property type="entry name" value="P-loop_NTPase"/>
</dbReference>
<gene>
    <name evidence="24" type="primary">RAD50</name>
</gene>
<keyword evidence="10" id="KW-0378">Hydrolase</keyword>
<evidence type="ECO:0000256" key="4">
    <source>
        <dbReference type="ARBA" id="ARBA00009439"/>
    </source>
</evidence>
<dbReference type="GO" id="GO:0007004">
    <property type="term" value="P:telomere maintenance via telomerase"/>
    <property type="evidence" value="ECO:0007669"/>
    <property type="project" value="TreeGrafter"/>
</dbReference>
<comment type="similarity">
    <text evidence="4">Belongs to the SMC family. RAD50 subfamily.</text>
</comment>
<dbReference type="GO" id="GO:0016887">
    <property type="term" value="F:ATP hydrolysis activity"/>
    <property type="evidence" value="ECO:0007669"/>
    <property type="project" value="InterPro"/>
</dbReference>
<keyword evidence="8" id="KW-0547">Nucleotide-binding</keyword>
<evidence type="ECO:0000256" key="16">
    <source>
        <dbReference type="ARBA" id="ARBA00023204"/>
    </source>
</evidence>
<dbReference type="PANTHER" id="PTHR18867">
    <property type="entry name" value="RAD50"/>
    <property type="match status" value="1"/>
</dbReference>
<dbReference type="GO" id="GO:0043047">
    <property type="term" value="F:single-stranded telomeric DNA binding"/>
    <property type="evidence" value="ECO:0007669"/>
    <property type="project" value="TreeGrafter"/>
</dbReference>
<evidence type="ECO:0000256" key="21">
    <source>
        <dbReference type="PROSITE-ProRule" id="PRU00471"/>
    </source>
</evidence>
<protein>
    <recommendedName>
        <fullName evidence="5">DNA repair protein RAD50</fullName>
    </recommendedName>
</protein>
<evidence type="ECO:0000256" key="2">
    <source>
        <dbReference type="ARBA" id="ARBA00004123"/>
    </source>
</evidence>
<feature type="coiled-coil region" evidence="22">
    <location>
        <begin position="839"/>
        <end position="908"/>
    </location>
</feature>
<reference evidence="24" key="1">
    <citation type="submission" date="2023-03" db="UniProtKB">
        <authorList>
            <consortium name="Ensembl"/>
        </authorList>
    </citation>
    <scope>IDENTIFICATION</scope>
</reference>
<dbReference type="GO" id="GO:0046872">
    <property type="term" value="F:metal ion binding"/>
    <property type="evidence" value="ECO:0007669"/>
    <property type="project" value="UniProtKB-UniRule"/>
</dbReference>
<keyword evidence="15 22" id="KW-0175">Coiled coil</keyword>
<dbReference type="Ensembl" id="ENSEAST00005028380.1">
    <property type="protein sequence ID" value="ENSEASP00005026139.1"/>
    <property type="gene ID" value="ENSEASG00005016481.1"/>
</dbReference>
<feature type="domain" description="Zinc-hook" evidence="23">
    <location>
        <begin position="604"/>
        <end position="703"/>
    </location>
</feature>
<evidence type="ECO:0000256" key="6">
    <source>
        <dbReference type="ARBA" id="ARBA00022454"/>
    </source>
</evidence>
<dbReference type="PROSITE" id="PS51131">
    <property type="entry name" value="ZN_HOOK"/>
    <property type="match status" value="1"/>
</dbReference>
<evidence type="ECO:0000256" key="20">
    <source>
        <dbReference type="ARBA" id="ARBA00063769"/>
    </source>
</evidence>
<feature type="coiled-coil region" evidence="22">
    <location>
        <begin position="241"/>
        <end position="349"/>
    </location>
</feature>
<dbReference type="AlphaFoldDB" id="A0A8C4MG05"/>
<keyword evidence="18" id="KW-0469">Meiosis</keyword>
<dbReference type="GO" id="GO:0000722">
    <property type="term" value="P:telomere maintenance via recombination"/>
    <property type="evidence" value="ECO:0007669"/>
    <property type="project" value="TreeGrafter"/>
</dbReference>
<evidence type="ECO:0000256" key="3">
    <source>
        <dbReference type="ARBA" id="ARBA00004574"/>
    </source>
</evidence>
<evidence type="ECO:0000256" key="15">
    <source>
        <dbReference type="ARBA" id="ARBA00023054"/>
    </source>
</evidence>
<dbReference type="FunFam" id="3.40.50.300:FF:001037">
    <property type="entry name" value="DNA repair protein RAD50"/>
    <property type="match status" value="1"/>
</dbReference>
<evidence type="ECO:0000259" key="23">
    <source>
        <dbReference type="PROSITE" id="PS51131"/>
    </source>
</evidence>
<dbReference type="FunFam" id="3.40.50.300:FF:001065">
    <property type="entry name" value="DNA repair protein RAD50 isoform X1"/>
    <property type="match status" value="1"/>
</dbReference>
<keyword evidence="16" id="KW-0234">DNA repair</keyword>
<evidence type="ECO:0000256" key="8">
    <source>
        <dbReference type="ARBA" id="ARBA00022741"/>
    </source>
</evidence>
<feature type="coiled-coil region" evidence="22">
    <location>
        <begin position="958"/>
        <end position="1011"/>
    </location>
</feature>
<dbReference type="GO" id="GO:0003691">
    <property type="term" value="F:double-stranded telomeric DNA binding"/>
    <property type="evidence" value="ECO:0007669"/>
    <property type="project" value="TreeGrafter"/>
</dbReference>
<keyword evidence="11 21" id="KW-0862">Zinc</keyword>
<dbReference type="Pfam" id="PF13476">
    <property type="entry name" value="AAA_23"/>
    <property type="match status" value="1"/>
</dbReference>
<organism evidence="24">
    <name type="scientific">Equus asinus asinus</name>
    <dbReference type="NCBI Taxonomy" id="83772"/>
    <lineage>
        <taxon>Eukaryota</taxon>
        <taxon>Metazoa</taxon>
        <taxon>Chordata</taxon>
        <taxon>Craniata</taxon>
        <taxon>Vertebrata</taxon>
        <taxon>Euteleostomi</taxon>
        <taxon>Mammalia</taxon>
        <taxon>Eutheria</taxon>
        <taxon>Laurasiatheria</taxon>
        <taxon>Perissodactyla</taxon>
        <taxon>Equidae</taxon>
        <taxon>Equus</taxon>
    </lineage>
</organism>
<accession>A0A8C4MG05</accession>
<dbReference type="NCBIfam" id="TIGR00606">
    <property type="entry name" value="rad50"/>
    <property type="match status" value="3"/>
</dbReference>
<keyword evidence="12" id="KW-0067">ATP-binding</keyword>
<keyword evidence="17" id="KW-0539">Nucleus</keyword>
<dbReference type="GO" id="GO:0070192">
    <property type="term" value="P:chromosome organization involved in meiotic cell cycle"/>
    <property type="evidence" value="ECO:0007669"/>
    <property type="project" value="TreeGrafter"/>
</dbReference>
<dbReference type="GO" id="GO:0006302">
    <property type="term" value="P:double-strand break repair"/>
    <property type="evidence" value="ECO:0007669"/>
    <property type="project" value="InterPro"/>
</dbReference>
<dbReference type="InterPro" id="IPR038729">
    <property type="entry name" value="Rad50/SbcC_AAA"/>
</dbReference>
<dbReference type="InterPro" id="IPR013134">
    <property type="entry name" value="Zn_hook_RAD50"/>
</dbReference>
<evidence type="ECO:0000256" key="12">
    <source>
        <dbReference type="ARBA" id="ARBA00022840"/>
    </source>
</evidence>
<evidence type="ECO:0000256" key="17">
    <source>
        <dbReference type="ARBA" id="ARBA00023242"/>
    </source>
</evidence>
<comment type="subcellular location">
    <subcellularLocation>
        <location evidence="3">Chromosome</location>
        <location evidence="3">Telomere</location>
    </subcellularLocation>
    <subcellularLocation>
        <location evidence="2">Nucleus</location>
    </subcellularLocation>
</comment>
<comment type="catalytic activity">
    <reaction evidence="19">
        <text>ATP + H2O = ADP + phosphate + H(+)</text>
        <dbReference type="Rhea" id="RHEA:13065"/>
        <dbReference type="ChEBI" id="CHEBI:15377"/>
        <dbReference type="ChEBI" id="CHEBI:15378"/>
        <dbReference type="ChEBI" id="CHEBI:30616"/>
        <dbReference type="ChEBI" id="CHEBI:43474"/>
        <dbReference type="ChEBI" id="CHEBI:456216"/>
    </reaction>
</comment>
<evidence type="ECO:0000256" key="22">
    <source>
        <dbReference type="SAM" id="Coils"/>
    </source>
</evidence>
<evidence type="ECO:0000256" key="11">
    <source>
        <dbReference type="ARBA" id="ARBA00022833"/>
    </source>
</evidence>
<evidence type="ECO:0000256" key="9">
    <source>
        <dbReference type="ARBA" id="ARBA00022763"/>
    </source>
</evidence>
<dbReference type="InterPro" id="IPR004584">
    <property type="entry name" value="Rad50_eukaryotes"/>
</dbReference>
<dbReference type="SUPFAM" id="SSF52540">
    <property type="entry name" value="P-loop containing nucleoside triphosphate hydrolases"/>
    <property type="match status" value="2"/>
</dbReference>
<evidence type="ECO:0000256" key="7">
    <source>
        <dbReference type="ARBA" id="ARBA00022723"/>
    </source>
</evidence>
<dbReference type="Gene3D" id="3.40.50.300">
    <property type="entry name" value="P-loop containing nucleotide triphosphate hydrolases"/>
    <property type="match status" value="2"/>
</dbReference>
<dbReference type="GO" id="GO:0000794">
    <property type="term" value="C:condensed nuclear chromosome"/>
    <property type="evidence" value="ECO:0007669"/>
    <property type="project" value="TreeGrafter"/>
</dbReference>
<evidence type="ECO:0000256" key="18">
    <source>
        <dbReference type="ARBA" id="ARBA00023254"/>
    </source>
</evidence>
<evidence type="ECO:0000256" key="14">
    <source>
        <dbReference type="ARBA" id="ARBA00022895"/>
    </source>
</evidence>